<dbReference type="InterPro" id="IPR005119">
    <property type="entry name" value="LysR_subst-bd"/>
</dbReference>
<dbReference type="PANTHER" id="PTHR30126">
    <property type="entry name" value="HTH-TYPE TRANSCRIPTIONAL REGULATOR"/>
    <property type="match status" value="1"/>
</dbReference>
<keyword evidence="3" id="KW-0238">DNA-binding</keyword>
<evidence type="ECO:0000256" key="3">
    <source>
        <dbReference type="ARBA" id="ARBA00023125"/>
    </source>
</evidence>
<evidence type="ECO:0000259" key="5">
    <source>
        <dbReference type="PROSITE" id="PS50931"/>
    </source>
</evidence>
<dbReference type="SUPFAM" id="SSF53850">
    <property type="entry name" value="Periplasmic binding protein-like II"/>
    <property type="match status" value="1"/>
</dbReference>
<sequence length="293" mass="33917">MRDTDWQILQALYKNPNMTKVANSFYMTQPSLTKRLKQMEEEFGVTIVNRTPKGLSFTPEGRYLADQAERYLVFMKETTETLAAMQKSTEETIVIGSSYTYSKYMLSELLFQYRKEHPSVQFEVVTDQSDALFRKLLDGTVDVGFIRGDYEGALERIRVGKSAACLVTKEPVKMEDLPGLDRIEYKTNDRTREILERWWNENFSTPVGNGMPVGYIDVAWQMIERGFGYTLCFLPEHFANEHNLCLTSLFWKDGTPVERNTWFFYPKSKRLSPALSQFVEYVAEGAKAGKNRK</sequence>
<gene>
    <name evidence="6" type="ORF">H8S19_04690</name>
</gene>
<organism evidence="6 7">
    <name type="scientific">Clostridium segne</name>
    <dbReference type="NCBI Taxonomy" id="2763038"/>
    <lineage>
        <taxon>Bacteria</taxon>
        <taxon>Bacillati</taxon>
        <taxon>Bacillota</taxon>
        <taxon>Clostridia</taxon>
        <taxon>Eubacteriales</taxon>
        <taxon>Clostridiaceae</taxon>
        <taxon>Clostridium</taxon>
    </lineage>
</organism>
<dbReference type="GO" id="GO:0000976">
    <property type="term" value="F:transcription cis-regulatory region binding"/>
    <property type="evidence" value="ECO:0007669"/>
    <property type="project" value="TreeGrafter"/>
</dbReference>
<comment type="similarity">
    <text evidence="1">Belongs to the LysR transcriptional regulatory family.</text>
</comment>
<dbReference type="GO" id="GO:0003700">
    <property type="term" value="F:DNA-binding transcription factor activity"/>
    <property type="evidence" value="ECO:0007669"/>
    <property type="project" value="InterPro"/>
</dbReference>
<dbReference type="PROSITE" id="PS50931">
    <property type="entry name" value="HTH_LYSR"/>
    <property type="match status" value="1"/>
</dbReference>
<dbReference type="Gene3D" id="3.40.190.290">
    <property type="match status" value="1"/>
</dbReference>
<dbReference type="Pfam" id="PF03466">
    <property type="entry name" value="LysR_substrate"/>
    <property type="match status" value="1"/>
</dbReference>
<name>A0AAW3X1R1_9CLOT</name>
<proteinExistence type="inferred from homology"/>
<dbReference type="InterPro" id="IPR000847">
    <property type="entry name" value="LysR_HTH_N"/>
</dbReference>
<dbReference type="Pfam" id="PF00126">
    <property type="entry name" value="HTH_1"/>
    <property type="match status" value="1"/>
</dbReference>
<keyword evidence="4" id="KW-0804">Transcription</keyword>
<dbReference type="InterPro" id="IPR036390">
    <property type="entry name" value="WH_DNA-bd_sf"/>
</dbReference>
<dbReference type="SUPFAM" id="SSF46785">
    <property type="entry name" value="Winged helix' DNA-binding domain"/>
    <property type="match status" value="1"/>
</dbReference>
<comment type="caution">
    <text evidence="6">The sequence shown here is derived from an EMBL/GenBank/DDBJ whole genome shotgun (WGS) entry which is preliminary data.</text>
</comment>
<accession>A0AAW3X1R1</accession>
<dbReference type="Proteomes" id="UP000653904">
    <property type="component" value="Unassembled WGS sequence"/>
</dbReference>
<dbReference type="AlphaFoldDB" id="A0AAW3X1R1"/>
<reference evidence="6 7" key="1">
    <citation type="submission" date="2020-08" db="EMBL/GenBank/DDBJ databases">
        <title>Genome public.</title>
        <authorList>
            <person name="Liu C."/>
            <person name="Sun Q."/>
        </authorList>
    </citation>
    <scope>NUCLEOTIDE SEQUENCE [LARGE SCALE GENOMIC DNA]</scope>
    <source>
        <strain evidence="6 7">BX14</strain>
    </source>
</reference>
<keyword evidence="7" id="KW-1185">Reference proteome</keyword>
<dbReference type="InterPro" id="IPR036388">
    <property type="entry name" value="WH-like_DNA-bd_sf"/>
</dbReference>
<dbReference type="CDD" id="cd05466">
    <property type="entry name" value="PBP2_LTTR_substrate"/>
    <property type="match status" value="1"/>
</dbReference>
<feature type="domain" description="HTH lysR-type" evidence="5">
    <location>
        <begin position="1"/>
        <end position="58"/>
    </location>
</feature>
<evidence type="ECO:0000256" key="4">
    <source>
        <dbReference type="ARBA" id="ARBA00023163"/>
    </source>
</evidence>
<dbReference type="PANTHER" id="PTHR30126:SF78">
    <property type="entry name" value="HTH LYSR-TYPE DOMAIN-CONTAINING PROTEIN"/>
    <property type="match status" value="1"/>
</dbReference>
<evidence type="ECO:0000313" key="6">
    <source>
        <dbReference type="EMBL" id="MBC5656369.1"/>
    </source>
</evidence>
<evidence type="ECO:0000313" key="7">
    <source>
        <dbReference type="Proteomes" id="UP000653904"/>
    </source>
</evidence>
<keyword evidence="2" id="KW-0805">Transcription regulation</keyword>
<protein>
    <submittedName>
        <fullName evidence="6">LysR family transcriptional regulator</fullName>
    </submittedName>
</protein>
<dbReference type="EMBL" id="JACOOW010000005">
    <property type="protein sequence ID" value="MBC5656369.1"/>
    <property type="molecule type" value="Genomic_DNA"/>
</dbReference>
<evidence type="ECO:0000256" key="1">
    <source>
        <dbReference type="ARBA" id="ARBA00009437"/>
    </source>
</evidence>
<dbReference type="Gene3D" id="1.10.10.10">
    <property type="entry name" value="Winged helix-like DNA-binding domain superfamily/Winged helix DNA-binding domain"/>
    <property type="match status" value="1"/>
</dbReference>
<evidence type="ECO:0000256" key="2">
    <source>
        <dbReference type="ARBA" id="ARBA00023015"/>
    </source>
</evidence>
<dbReference type="RefSeq" id="WP_118652986.1">
    <property type="nucleotide sequence ID" value="NZ_JACOOW010000005.1"/>
</dbReference>